<dbReference type="GO" id="GO:0000976">
    <property type="term" value="F:transcription cis-regulatory region binding"/>
    <property type="evidence" value="ECO:0007669"/>
    <property type="project" value="TreeGrafter"/>
</dbReference>
<dbReference type="EMBL" id="BDCX01000003">
    <property type="protein sequence ID" value="GAT65823.1"/>
    <property type="molecule type" value="Genomic_DNA"/>
</dbReference>
<dbReference type="OrthoDB" id="3186364at2"/>
<evidence type="ECO:0000313" key="8">
    <source>
        <dbReference type="Proteomes" id="UP000077701"/>
    </source>
</evidence>
<dbReference type="InterPro" id="IPR009057">
    <property type="entry name" value="Homeodomain-like_sf"/>
</dbReference>
<dbReference type="GO" id="GO:0003700">
    <property type="term" value="F:DNA-binding transcription factor activity"/>
    <property type="evidence" value="ECO:0007669"/>
    <property type="project" value="TreeGrafter"/>
</dbReference>
<dbReference type="AlphaFoldDB" id="A0A161M938"/>
<evidence type="ECO:0000256" key="2">
    <source>
        <dbReference type="ARBA" id="ARBA00023015"/>
    </source>
</evidence>
<evidence type="ECO:0000256" key="3">
    <source>
        <dbReference type="ARBA" id="ARBA00023125"/>
    </source>
</evidence>
<protein>
    <submittedName>
        <fullName evidence="7">TetR family transcriptional regulator</fullName>
    </submittedName>
</protein>
<dbReference type="PANTHER" id="PTHR30055:SF175">
    <property type="entry name" value="HTH-TYPE TRANSCRIPTIONAL REPRESSOR KSTR2"/>
    <property type="match status" value="1"/>
</dbReference>
<evidence type="ECO:0000259" key="6">
    <source>
        <dbReference type="PROSITE" id="PS50977"/>
    </source>
</evidence>
<evidence type="ECO:0000256" key="5">
    <source>
        <dbReference type="PROSITE-ProRule" id="PRU00335"/>
    </source>
</evidence>
<feature type="domain" description="HTH tetR-type" evidence="6">
    <location>
        <begin position="7"/>
        <end position="67"/>
    </location>
</feature>
<keyword evidence="2" id="KW-0805">Transcription regulation</keyword>
<keyword evidence="8" id="KW-1185">Reference proteome</keyword>
<keyword evidence="3 5" id="KW-0238">DNA-binding</keyword>
<sequence length="183" mass="19188">MSRSARSGTREEILDAASRLFAATGFKGTSLQDIAGAVGCSKAALLYHFDGKDAILAELLAPAVEAFETLDARLAALDDEAVRRAAVEGFVDLVMRFRREVTVLYGDLPDLLQRPAFAGVQEMTDRLLAALTGRSAEPAARAAALLVLGGVPVACMEPCGIGDDELRSALVRSAARALDPTGA</sequence>
<dbReference type="PROSITE" id="PS50977">
    <property type="entry name" value="HTH_TETR_2"/>
    <property type="match status" value="1"/>
</dbReference>
<dbReference type="InterPro" id="IPR050109">
    <property type="entry name" value="HTH-type_TetR-like_transc_reg"/>
</dbReference>
<reference evidence="7 8" key="1">
    <citation type="journal article" date="2016" name="Genome Announc.">
        <title>Draft Genome Sequence of Planomonospora sphaerica JCM9374, a Rare Actinomycete.</title>
        <authorList>
            <person name="Dohra H."/>
            <person name="Suzuki T."/>
            <person name="Inoue Y."/>
            <person name="Kodani S."/>
        </authorList>
    </citation>
    <scope>NUCLEOTIDE SEQUENCE [LARGE SCALE GENOMIC DNA]</scope>
    <source>
        <strain evidence="7 8">JCM 9374</strain>
    </source>
</reference>
<dbReference type="Gene3D" id="1.10.357.10">
    <property type="entry name" value="Tetracycline Repressor, domain 2"/>
    <property type="match status" value="1"/>
</dbReference>
<evidence type="ECO:0000256" key="4">
    <source>
        <dbReference type="ARBA" id="ARBA00023163"/>
    </source>
</evidence>
<name>A0A161M938_9ACTN</name>
<organism evidence="7 8">
    <name type="scientific">Planomonospora sphaerica</name>
    <dbReference type="NCBI Taxonomy" id="161355"/>
    <lineage>
        <taxon>Bacteria</taxon>
        <taxon>Bacillati</taxon>
        <taxon>Actinomycetota</taxon>
        <taxon>Actinomycetes</taxon>
        <taxon>Streptosporangiales</taxon>
        <taxon>Streptosporangiaceae</taxon>
        <taxon>Planomonospora</taxon>
    </lineage>
</organism>
<dbReference type="Proteomes" id="UP000077701">
    <property type="component" value="Unassembled WGS sequence"/>
</dbReference>
<proteinExistence type="predicted"/>
<dbReference type="PANTHER" id="PTHR30055">
    <property type="entry name" value="HTH-TYPE TRANSCRIPTIONAL REGULATOR RUTR"/>
    <property type="match status" value="1"/>
</dbReference>
<dbReference type="Pfam" id="PF00440">
    <property type="entry name" value="TetR_N"/>
    <property type="match status" value="1"/>
</dbReference>
<evidence type="ECO:0000313" key="7">
    <source>
        <dbReference type="EMBL" id="GAT65823.1"/>
    </source>
</evidence>
<dbReference type="STRING" id="161355.PS9374_01467"/>
<accession>A0A161M938</accession>
<dbReference type="SUPFAM" id="SSF46689">
    <property type="entry name" value="Homeodomain-like"/>
    <property type="match status" value="1"/>
</dbReference>
<feature type="DNA-binding region" description="H-T-H motif" evidence="5">
    <location>
        <begin position="30"/>
        <end position="49"/>
    </location>
</feature>
<dbReference type="InterPro" id="IPR001647">
    <property type="entry name" value="HTH_TetR"/>
</dbReference>
<comment type="caution">
    <text evidence="7">The sequence shown here is derived from an EMBL/GenBank/DDBJ whole genome shotgun (WGS) entry which is preliminary data.</text>
</comment>
<evidence type="ECO:0000256" key="1">
    <source>
        <dbReference type="ARBA" id="ARBA00022491"/>
    </source>
</evidence>
<keyword evidence="1" id="KW-0678">Repressor</keyword>
<keyword evidence="4" id="KW-0804">Transcription</keyword>
<dbReference type="RefSeq" id="WP_068895570.1">
    <property type="nucleotide sequence ID" value="NZ_BDCX01000003.1"/>
</dbReference>
<gene>
    <name evidence="7" type="ORF">PS9374_01467</name>
</gene>
<reference evidence="8" key="2">
    <citation type="submission" date="2016-04" db="EMBL/GenBank/DDBJ databases">
        <title>Planomonospora sphaerica JCM9374 whole genome shotgun sequence.</title>
        <authorList>
            <person name="Suzuki T."/>
            <person name="Dohra H."/>
            <person name="Kodani S."/>
        </authorList>
    </citation>
    <scope>NUCLEOTIDE SEQUENCE [LARGE SCALE GENOMIC DNA]</scope>
    <source>
        <strain evidence="8">JCM 9374</strain>
    </source>
</reference>
<dbReference type="PRINTS" id="PR00455">
    <property type="entry name" value="HTHTETR"/>
</dbReference>